<dbReference type="PANTHER" id="PTHR30329:SF21">
    <property type="entry name" value="LIPOPROTEIN YIAD-RELATED"/>
    <property type="match status" value="1"/>
</dbReference>
<feature type="domain" description="OmpA-like" evidence="6">
    <location>
        <begin position="193"/>
        <end position="310"/>
    </location>
</feature>
<feature type="region of interest" description="Disordered" evidence="5">
    <location>
        <begin position="285"/>
        <end position="310"/>
    </location>
</feature>
<organism evidence="7 8">
    <name type="scientific">Larkinella punicea</name>
    <dbReference type="NCBI Taxonomy" id="2315727"/>
    <lineage>
        <taxon>Bacteria</taxon>
        <taxon>Pseudomonadati</taxon>
        <taxon>Bacteroidota</taxon>
        <taxon>Cytophagia</taxon>
        <taxon>Cytophagales</taxon>
        <taxon>Spirosomataceae</taxon>
        <taxon>Larkinella</taxon>
    </lineage>
</organism>
<evidence type="ECO:0000256" key="5">
    <source>
        <dbReference type="SAM" id="MobiDB-lite"/>
    </source>
</evidence>
<evidence type="ECO:0000313" key="7">
    <source>
        <dbReference type="EMBL" id="RCR69547.1"/>
    </source>
</evidence>
<dbReference type="InterPro" id="IPR006665">
    <property type="entry name" value="OmpA-like"/>
</dbReference>
<dbReference type="Gene3D" id="3.30.1330.60">
    <property type="entry name" value="OmpA-like domain"/>
    <property type="match status" value="2"/>
</dbReference>
<protein>
    <submittedName>
        <fullName evidence="7">Flagellar motor protein MotB</fullName>
    </submittedName>
</protein>
<accession>A0A368JPF3</accession>
<evidence type="ECO:0000256" key="2">
    <source>
        <dbReference type="ARBA" id="ARBA00023136"/>
    </source>
</evidence>
<evidence type="ECO:0000256" key="4">
    <source>
        <dbReference type="PROSITE-ProRule" id="PRU00473"/>
    </source>
</evidence>
<reference evidence="7 8" key="1">
    <citation type="submission" date="2018-07" db="EMBL/GenBank/DDBJ databases">
        <title>Genome analysis of Larkinella rosea.</title>
        <authorList>
            <person name="Zhou Z."/>
            <person name="Wang G."/>
        </authorList>
    </citation>
    <scope>NUCLEOTIDE SEQUENCE [LARGE SCALE GENOMIC DNA]</scope>
    <source>
        <strain evidence="8">zzj9</strain>
    </source>
</reference>
<dbReference type="PRINTS" id="PR01021">
    <property type="entry name" value="OMPADOMAIN"/>
</dbReference>
<gene>
    <name evidence="7" type="ORF">DUE52_11935</name>
</gene>
<dbReference type="Proteomes" id="UP000253383">
    <property type="component" value="Unassembled WGS sequence"/>
</dbReference>
<evidence type="ECO:0000256" key="1">
    <source>
        <dbReference type="ARBA" id="ARBA00004442"/>
    </source>
</evidence>
<keyword evidence="8" id="KW-1185">Reference proteome</keyword>
<dbReference type="RefSeq" id="WP_114406235.1">
    <property type="nucleotide sequence ID" value="NZ_QOWE01000008.1"/>
</dbReference>
<evidence type="ECO:0000313" key="8">
    <source>
        <dbReference type="Proteomes" id="UP000253383"/>
    </source>
</evidence>
<dbReference type="SUPFAM" id="SSF103088">
    <property type="entry name" value="OmpA-like"/>
    <property type="match status" value="2"/>
</dbReference>
<dbReference type="InterPro" id="IPR036737">
    <property type="entry name" value="OmpA-like_sf"/>
</dbReference>
<dbReference type="InterPro" id="IPR050330">
    <property type="entry name" value="Bact_OuterMem_StrucFunc"/>
</dbReference>
<name>A0A368JPF3_9BACT</name>
<comment type="caution">
    <text evidence="7">The sequence shown here is derived from an EMBL/GenBank/DDBJ whole genome shotgun (WGS) entry which is preliminary data.</text>
</comment>
<dbReference type="PANTHER" id="PTHR30329">
    <property type="entry name" value="STATOR ELEMENT OF FLAGELLAR MOTOR COMPLEX"/>
    <property type="match status" value="1"/>
</dbReference>
<dbReference type="Pfam" id="PF00691">
    <property type="entry name" value="OmpA"/>
    <property type="match status" value="2"/>
</dbReference>
<keyword evidence="2 4" id="KW-0472">Membrane</keyword>
<dbReference type="InterPro" id="IPR006664">
    <property type="entry name" value="OMP_bac"/>
</dbReference>
<evidence type="ECO:0000259" key="6">
    <source>
        <dbReference type="PROSITE" id="PS51123"/>
    </source>
</evidence>
<dbReference type="OrthoDB" id="9763897at2"/>
<keyword evidence="3" id="KW-0998">Cell outer membrane</keyword>
<keyword evidence="7" id="KW-0966">Cell projection</keyword>
<dbReference type="CDD" id="cd07185">
    <property type="entry name" value="OmpA_C-like"/>
    <property type="match status" value="1"/>
</dbReference>
<proteinExistence type="predicted"/>
<dbReference type="AlphaFoldDB" id="A0A368JPF3"/>
<dbReference type="GO" id="GO:0009279">
    <property type="term" value="C:cell outer membrane"/>
    <property type="evidence" value="ECO:0007669"/>
    <property type="project" value="UniProtKB-SubCell"/>
</dbReference>
<keyword evidence="7" id="KW-0282">Flagellum</keyword>
<keyword evidence="7" id="KW-0969">Cilium</keyword>
<sequence length="310" mass="33637">MFTNKTPWVVLLLVWMGGSTYWHVCHIKQLCADDDTPRSSLSADSKTAPAFTVPGLQFADGATASFQSAGHLAFAKSGAEVNPAGVQSLLDSLALYLKANPGKRVQLTGFYDPNEQNPSTDANLGLARANSVRAYLKTLGVADTLFTMQGESTADLAFTPAGDSLYGGIRFAFLEEVLVKAPKPAEEKLADSQKFASIFEPMDLYFNTGKIDYIKTAGTREFLEKTRTYLKEHPDQKLVITGHTDNVGPDVLNLALSKKRATAVKMQLVNEGIPARQVEVQGKGEIQPVGTNETEDGRRANRRASIVVKP</sequence>
<dbReference type="PROSITE" id="PS51123">
    <property type="entry name" value="OMPA_2"/>
    <property type="match status" value="1"/>
</dbReference>
<dbReference type="EMBL" id="QOWE01000008">
    <property type="protein sequence ID" value="RCR69547.1"/>
    <property type="molecule type" value="Genomic_DNA"/>
</dbReference>
<evidence type="ECO:0000256" key="3">
    <source>
        <dbReference type="ARBA" id="ARBA00023237"/>
    </source>
</evidence>
<comment type="subcellular location">
    <subcellularLocation>
        <location evidence="1">Cell outer membrane</location>
    </subcellularLocation>
</comment>